<evidence type="ECO:0000313" key="2">
    <source>
        <dbReference type="Proteomes" id="UP001166004"/>
    </source>
</evidence>
<dbReference type="InterPro" id="IPR010710">
    <property type="entry name" value="DUF1289"/>
</dbReference>
<dbReference type="PANTHER" id="PTHR35175">
    <property type="entry name" value="DUF1289 DOMAIN-CONTAINING PROTEIN"/>
    <property type="match status" value="1"/>
</dbReference>
<dbReference type="RefSeq" id="WP_169036618.1">
    <property type="nucleotide sequence ID" value="NZ_LANA01000002.1"/>
</dbReference>
<dbReference type="PANTHER" id="PTHR35175:SF2">
    <property type="entry name" value="DUF1289 DOMAIN-CONTAINING PROTEIN"/>
    <property type="match status" value="1"/>
</dbReference>
<name>A0ABX1T201_PELUQ</name>
<gene>
    <name evidence="1" type="ORF">VP91_00012900</name>
</gene>
<evidence type="ECO:0000313" key="1">
    <source>
        <dbReference type="EMBL" id="NMN68125.1"/>
    </source>
</evidence>
<evidence type="ECO:0008006" key="3">
    <source>
        <dbReference type="Google" id="ProtNLM"/>
    </source>
</evidence>
<protein>
    <recommendedName>
        <fullName evidence="3">DUF1289 domain-containing protein</fullName>
    </recommendedName>
</protein>
<comment type="caution">
    <text evidence="1">The sequence shown here is derived from an EMBL/GenBank/DDBJ whole genome shotgun (WGS) entry which is preliminary data.</text>
</comment>
<reference evidence="1 2" key="1">
    <citation type="submission" date="2019-07" db="EMBL/GenBank/DDBJ databases">
        <title>SAR11 Genome Evolution.</title>
        <authorList>
            <person name="Giovannoni S."/>
        </authorList>
    </citation>
    <scope>NUCLEOTIDE SEQUENCE [LARGE SCALE GENOMIC DNA]</scope>
    <source>
        <strain evidence="1 2">HTCC9565</strain>
    </source>
</reference>
<dbReference type="Pfam" id="PF06945">
    <property type="entry name" value="DUF1289"/>
    <property type="match status" value="1"/>
</dbReference>
<accession>A0ABX1T201</accession>
<proteinExistence type="predicted"/>
<dbReference type="EMBL" id="LANA01000002">
    <property type="protein sequence ID" value="NMN68125.1"/>
    <property type="molecule type" value="Genomic_DNA"/>
</dbReference>
<sequence>MIISPCISICKTDPQTGFCYGCGRNNEEKKKWKQESTSNQWKNDNLTHIQKRLTGWQLESFKDSYKHKIENGISLFKKNLIK</sequence>
<organism evidence="1 2">
    <name type="scientific">Pelagibacter ubique</name>
    <dbReference type="NCBI Taxonomy" id="198252"/>
    <lineage>
        <taxon>Bacteria</taxon>
        <taxon>Pseudomonadati</taxon>
        <taxon>Pseudomonadota</taxon>
        <taxon>Alphaproteobacteria</taxon>
        <taxon>Candidatus Pelagibacterales</taxon>
        <taxon>Candidatus Pelagibacteraceae</taxon>
        <taxon>Candidatus Pelagibacter</taxon>
    </lineage>
</organism>
<dbReference type="Proteomes" id="UP001166004">
    <property type="component" value="Unassembled WGS sequence"/>
</dbReference>
<keyword evidence="2" id="KW-1185">Reference proteome</keyword>